<accession>A0A2P8D4I8</accession>
<comment type="subcellular location">
    <subcellularLocation>
        <location evidence="7">Cell membrane</location>
        <topology evidence="7">Peripheral membrane protein</topology>
    </subcellularLocation>
    <subcellularLocation>
        <location evidence="1">Membrane</location>
    </subcellularLocation>
</comment>
<comment type="similarity">
    <text evidence="7">Belongs to the ATPase delta chain family.</text>
</comment>
<dbReference type="GO" id="GO:0046933">
    <property type="term" value="F:proton-transporting ATP synthase activity, rotational mechanism"/>
    <property type="evidence" value="ECO:0007669"/>
    <property type="project" value="UniProtKB-UniRule"/>
</dbReference>
<dbReference type="GO" id="GO:0005886">
    <property type="term" value="C:plasma membrane"/>
    <property type="evidence" value="ECO:0007669"/>
    <property type="project" value="UniProtKB-SubCell"/>
</dbReference>
<dbReference type="Gene3D" id="1.10.520.20">
    <property type="entry name" value="N-terminal domain of the delta subunit of the F1F0-ATP synthase"/>
    <property type="match status" value="1"/>
</dbReference>
<evidence type="ECO:0000313" key="8">
    <source>
        <dbReference type="EMBL" id="PSK92136.1"/>
    </source>
</evidence>
<evidence type="ECO:0000256" key="2">
    <source>
        <dbReference type="ARBA" id="ARBA00022448"/>
    </source>
</evidence>
<dbReference type="HAMAP" id="MF_01416">
    <property type="entry name" value="ATP_synth_delta_bact"/>
    <property type="match status" value="1"/>
</dbReference>
<keyword evidence="7" id="KW-1003">Cell membrane</keyword>
<evidence type="ECO:0000256" key="7">
    <source>
        <dbReference type="HAMAP-Rule" id="MF_01416"/>
    </source>
</evidence>
<reference evidence="8 9" key="1">
    <citation type="submission" date="2018-03" db="EMBL/GenBank/DDBJ databases">
        <title>Genomic Encyclopedia of Type Strains, Phase III (KMG-III): the genomes of soil and plant-associated and newly described type strains.</title>
        <authorList>
            <person name="Whitman W."/>
        </authorList>
    </citation>
    <scope>NUCLEOTIDE SEQUENCE [LARGE SCALE GENOMIC DNA]</scope>
    <source>
        <strain evidence="8 9">CGMCC 1.12700</strain>
    </source>
</reference>
<protein>
    <recommendedName>
        <fullName evidence="7">ATP synthase subunit delta</fullName>
    </recommendedName>
    <alternativeName>
        <fullName evidence="7">ATP synthase F(1) sector subunit delta</fullName>
    </alternativeName>
    <alternativeName>
        <fullName evidence="7">F-type ATPase subunit delta</fullName>
        <shortName evidence="7">F-ATPase subunit delta</shortName>
    </alternativeName>
</protein>
<dbReference type="RefSeq" id="WP_106523201.1">
    <property type="nucleotide sequence ID" value="NZ_PYGD01000004.1"/>
</dbReference>
<comment type="function">
    <text evidence="7">F(1)F(0) ATP synthase produces ATP from ADP in the presence of a proton or sodium gradient. F-type ATPases consist of two structural domains, F(1) containing the extramembraneous catalytic core and F(0) containing the membrane proton channel, linked together by a central stalk and a peripheral stalk. During catalysis, ATP synthesis in the catalytic domain of F(1) is coupled via a rotary mechanism of the central stalk subunits to proton translocation.</text>
</comment>
<evidence type="ECO:0000256" key="4">
    <source>
        <dbReference type="ARBA" id="ARBA00023065"/>
    </source>
</evidence>
<evidence type="ECO:0000256" key="6">
    <source>
        <dbReference type="ARBA" id="ARBA00023310"/>
    </source>
</evidence>
<dbReference type="PROSITE" id="PS00389">
    <property type="entry name" value="ATPASE_DELTA"/>
    <property type="match status" value="1"/>
</dbReference>
<dbReference type="SUPFAM" id="SSF47928">
    <property type="entry name" value="N-terminal domain of the delta subunit of the F1F0-ATP synthase"/>
    <property type="match status" value="1"/>
</dbReference>
<comment type="function">
    <text evidence="7">This protein is part of the stalk that links CF(0) to CF(1). It either transmits conformational changes from CF(0) to CF(1) or is implicated in proton conduction.</text>
</comment>
<dbReference type="Pfam" id="PF00213">
    <property type="entry name" value="OSCP"/>
    <property type="match status" value="1"/>
</dbReference>
<evidence type="ECO:0000256" key="3">
    <source>
        <dbReference type="ARBA" id="ARBA00022781"/>
    </source>
</evidence>
<dbReference type="AlphaFoldDB" id="A0A2P8D4I8"/>
<proteinExistence type="inferred from homology"/>
<dbReference type="PRINTS" id="PR00125">
    <property type="entry name" value="ATPASEDELTA"/>
</dbReference>
<keyword evidence="9" id="KW-1185">Reference proteome</keyword>
<keyword evidence="5 7" id="KW-0472">Membrane</keyword>
<dbReference type="NCBIfam" id="TIGR01145">
    <property type="entry name" value="ATP_synt_delta"/>
    <property type="match status" value="1"/>
</dbReference>
<evidence type="ECO:0000313" key="9">
    <source>
        <dbReference type="Proteomes" id="UP000240572"/>
    </source>
</evidence>
<keyword evidence="2 7" id="KW-0813">Transport</keyword>
<evidence type="ECO:0000256" key="1">
    <source>
        <dbReference type="ARBA" id="ARBA00004370"/>
    </source>
</evidence>
<dbReference type="InterPro" id="IPR020781">
    <property type="entry name" value="ATPase_OSCP/d_CS"/>
</dbReference>
<dbReference type="EMBL" id="PYGD01000004">
    <property type="protein sequence ID" value="PSK92136.1"/>
    <property type="molecule type" value="Genomic_DNA"/>
</dbReference>
<dbReference type="PANTHER" id="PTHR11910">
    <property type="entry name" value="ATP SYNTHASE DELTA CHAIN"/>
    <property type="match status" value="1"/>
</dbReference>
<keyword evidence="4 7" id="KW-0406">Ion transport</keyword>
<keyword evidence="7" id="KW-0139">CF(1)</keyword>
<keyword evidence="6 7" id="KW-0066">ATP synthesis</keyword>
<dbReference type="InterPro" id="IPR026015">
    <property type="entry name" value="ATP_synth_OSCP/delta_N_sf"/>
</dbReference>
<name>A0A2P8D4I8_9BACT</name>
<gene>
    <name evidence="7" type="primary">atpH</name>
    <name evidence="8" type="ORF">B0I18_104234</name>
</gene>
<dbReference type="GO" id="GO:0045259">
    <property type="term" value="C:proton-transporting ATP synthase complex"/>
    <property type="evidence" value="ECO:0007669"/>
    <property type="project" value="UniProtKB-KW"/>
</dbReference>
<dbReference type="Proteomes" id="UP000240572">
    <property type="component" value="Unassembled WGS sequence"/>
</dbReference>
<organism evidence="8 9">
    <name type="scientific">Taibaiella chishuiensis</name>
    <dbReference type="NCBI Taxonomy" id="1434707"/>
    <lineage>
        <taxon>Bacteria</taxon>
        <taxon>Pseudomonadati</taxon>
        <taxon>Bacteroidota</taxon>
        <taxon>Chitinophagia</taxon>
        <taxon>Chitinophagales</taxon>
        <taxon>Chitinophagaceae</taxon>
        <taxon>Taibaiella</taxon>
    </lineage>
</organism>
<comment type="caution">
    <text evidence="8">The sequence shown here is derived from an EMBL/GenBank/DDBJ whole genome shotgun (WGS) entry which is preliminary data.</text>
</comment>
<sequence length="187" mass="20703">MQNPRLASRYAKSLIDLAKEQNSLDAVLKDIELIKGVCQSNPDFVLMLKSPVVKGDKKTALIKILFEGKISAVTLGFIELMIKKGREFFLPEIVQAYVDQDNEIRNVKTVHLTTATAIDTELTNLIESKVAASIKDGGTVALKTSVDASLIGGFILEIGDRFFDASVRRDLNDIKKQFTKNLYIADI</sequence>
<dbReference type="InterPro" id="IPR000711">
    <property type="entry name" value="ATPase_OSCP/dsu"/>
</dbReference>
<keyword evidence="3 7" id="KW-0375">Hydrogen ion transport</keyword>
<dbReference type="OrthoDB" id="9802471at2"/>
<evidence type="ECO:0000256" key="5">
    <source>
        <dbReference type="ARBA" id="ARBA00023136"/>
    </source>
</evidence>